<dbReference type="AlphaFoldDB" id="A0A7J6I7W0"/>
<protein>
    <recommendedName>
        <fullName evidence="1">Aminotransferase-like plant mobile domain-containing protein</fullName>
    </recommendedName>
</protein>
<organism evidence="2 3">
    <name type="scientific">Cannabis sativa</name>
    <name type="common">Hemp</name>
    <name type="synonym">Marijuana</name>
    <dbReference type="NCBI Taxonomy" id="3483"/>
    <lineage>
        <taxon>Eukaryota</taxon>
        <taxon>Viridiplantae</taxon>
        <taxon>Streptophyta</taxon>
        <taxon>Embryophyta</taxon>
        <taxon>Tracheophyta</taxon>
        <taxon>Spermatophyta</taxon>
        <taxon>Magnoliopsida</taxon>
        <taxon>eudicotyledons</taxon>
        <taxon>Gunneridae</taxon>
        <taxon>Pentapetalae</taxon>
        <taxon>rosids</taxon>
        <taxon>fabids</taxon>
        <taxon>Rosales</taxon>
        <taxon>Cannabaceae</taxon>
        <taxon>Cannabis</taxon>
    </lineage>
</organism>
<keyword evidence="3" id="KW-1185">Reference proteome</keyword>
<dbReference type="GO" id="GO:0010073">
    <property type="term" value="P:meristem maintenance"/>
    <property type="evidence" value="ECO:0007669"/>
    <property type="project" value="InterPro"/>
</dbReference>
<reference evidence="2 3" key="1">
    <citation type="journal article" date="2020" name="bioRxiv">
        <title>Sequence and annotation of 42 cannabis genomes reveals extensive copy number variation in cannabinoid synthesis and pathogen resistance genes.</title>
        <authorList>
            <person name="Mckernan K.J."/>
            <person name="Helbert Y."/>
            <person name="Kane L.T."/>
            <person name="Ebling H."/>
            <person name="Zhang L."/>
            <person name="Liu B."/>
            <person name="Eaton Z."/>
            <person name="Mclaughlin S."/>
            <person name="Kingan S."/>
            <person name="Baybayan P."/>
            <person name="Concepcion G."/>
            <person name="Jordan M."/>
            <person name="Riva A."/>
            <person name="Barbazuk W."/>
            <person name="Harkins T."/>
        </authorList>
    </citation>
    <scope>NUCLEOTIDE SEQUENCE [LARGE SCALE GENOMIC DNA]</scope>
    <source>
        <strain evidence="3">cv. Jamaican Lion 4</strain>
        <tissue evidence="2">Leaf</tissue>
    </source>
</reference>
<dbReference type="PANTHER" id="PTHR46033">
    <property type="entry name" value="PROTEIN MAIN-LIKE 2"/>
    <property type="match status" value="1"/>
</dbReference>
<dbReference type="EMBL" id="JAATIQ010000005">
    <property type="protein sequence ID" value="KAF4403245.1"/>
    <property type="molecule type" value="Genomic_DNA"/>
</dbReference>
<gene>
    <name evidence="2" type="ORF">G4B88_028016</name>
</gene>
<evidence type="ECO:0000313" key="3">
    <source>
        <dbReference type="Proteomes" id="UP000583929"/>
    </source>
</evidence>
<dbReference type="Pfam" id="PF10536">
    <property type="entry name" value="PMD"/>
    <property type="match status" value="1"/>
</dbReference>
<sequence length="764" mass="85350">MAPLLRRDLFPCILETDGIYLYQDSTNDYIVPDGDLPLCYRYSKNDLAVEYRSRSGVIQGWKGWISSVATRFSTPLSSAKILSPMLASSDLEIYRVKSSLNQLVSYWSKATHTFIVNWGEFTITLEDVYALLLLPICGTTSLVSPLSNDEQSLLSSLTLAVEDLKKMYMKKKQYDLLDWVRYFHQEDSQDLVELASCIALWLSRYIFPSKTSRRTVQSAMFPLACRLAYGKHFPLGAACSFGSVFQNLHLSASHCNLENLVLGHGVSSKCWKTLCNVTKDVSNFTFRPYLTNNCTYFTLDMYPGSVVPLTDEVRSSFTTSAGEAGFWFVVYLPRSLLCLRDDPKSLSWSFVSYRPDRVARQFGFDQHVPHDRKIGDLEKAKQSCLFGSFQLSKQSHDTFRLPDKDREGGVSVKFANIWMRHHYIGLISQGETCDREKDVGPSSGVYIPLQKSPPLAPSEVCLVDEGHTPVALVGKPSDALGGNSHGNDVAVRPNSEPRPFHCSGTNGDSDATTNLVITRYPLVPSSSSIIFQSTITHGLAPTTAPLKAAGFAGFSRTLNPFSLSQTHATYTDRSTPELCLPPPPSSLLAAGSMHTHATDTDRSTHELCLQTPPSNLLAASSTYVGLERSEDLTTLVGRDAIHLSSYEPQASQFYSRYTSIDKDFASFFKGLSQSEKILFIQLITPVLPLLQFEYAVSETYCSLLSENWRILCLVFSKQPPILKKLIESYLETVRSSIRHCQLVEELNTLREARKDLDHKIEIIT</sequence>
<accession>A0A7J6I7W0</accession>
<name>A0A7J6I7W0_CANSA</name>
<evidence type="ECO:0000313" key="2">
    <source>
        <dbReference type="EMBL" id="KAF4403245.1"/>
    </source>
</evidence>
<dbReference type="InterPro" id="IPR044824">
    <property type="entry name" value="MAIN-like"/>
</dbReference>
<evidence type="ECO:0000259" key="1">
    <source>
        <dbReference type="Pfam" id="PF10536"/>
    </source>
</evidence>
<dbReference type="InterPro" id="IPR019557">
    <property type="entry name" value="AminoTfrase-like_pln_mobile"/>
</dbReference>
<proteinExistence type="predicted"/>
<feature type="domain" description="Aminotransferase-like plant mobile" evidence="1">
    <location>
        <begin position="88"/>
        <end position="239"/>
    </location>
</feature>
<dbReference type="Proteomes" id="UP000583929">
    <property type="component" value="Unassembled WGS sequence"/>
</dbReference>
<dbReference type="PANTHER" id="PTHR46033:SF80">
    <property type="entry name" value="PROTEIN MAIN-LIKE 2-LIKE"/>
    <property type="match status" value="1"/>
</dbReference>
<comment type="caution">
    <text evidence="2">The sequence shown here is derived from an EMBL/GenBank/DDBJ whole genome shotgun (WGS) entry which is preliminary data.</text>
</comment>